<dbReference type="InterPro" id="IPR003812">
    <property type="entry name" value="Fido"/>
</dbReference>
<evidence type="ECO:0000313" key="3">
    <source>
        <dbReference type="Proteomes" id="UP001176806"/>
    </source>
</evidence>
<comment type="caution">
    <text evidence="2">The sequence shown here is derived from an EMBL/GenBank/DDBJ whole genome shotgun (WGS) entry which is preliminary data.</text>
</comment>
<dbReference type="PANTHER" id="PTHR13504">
    <property type="entry name" value="FIDO DOMAIN-CONTAINING PROTEIN DDB_G0283145"/>
    <property type="match status" value="1"/>
</dbReference>
<dbReference type="InterPro" id="IPR036597">
    <property type="entry name" value="Fido-like_dom_sf"/>
</dbReference>
<evidence type="ECO:0000259" key="1">
    <source>
        <dbReference type="PROSITE" id="PS51459"/>
    </source>
</evidence>
<keyword evidence="3" id="KW-1185">Reference proteome</keyword>
<dbReference type="RefSeq" id="WP_303302825.1">
    <property type="nucleotide sequence ID" value="NZ_BAABDA010000050.1"/>
</dbReference>
<dbReference type="InterPro" id="IPR025230">
    <property type="entry name" value="DUF4172"/>
</dbReference>
<feature type="domain" description="Fido" evidence="1">
    <location>
        <begin position="116"/>
        <end position="272"/>
    </location>
</feature>
<sequence length="372" mass="42857">MARKIWNWQQKEWPHFSYDEDVLKDLEYKFSQNNGIVFGAFKHVSDSEKDNLLVEILSNEALKTSEIEGEYLDRDSIQSSIKNNLGLSIDKRKVPPAEYGISEMMVDLYRNHDKPLSDKQLFNWHEMLTNGRRDLSDIGRYRTHEDAMQVISGRLDKPTVHFEAPPSSRMNEEMEQFISWFNKTHESEEKSMLPLVRAGVAHLYFVCVHPFEDGNGRIGRAVAEKSISKSMGQPALISLSKTIEANKKAYYESLEANNKSCDITDWLIYFGQTILDAQEDTLKLIDFLIEKAKFFDRFSTLMNERQLKVIKRLFDAGHTGFIGGLSAENYTRIAKTSASTATRDLKDLVDKGMLIKTGQLKNTRYFLNIKRV</sequence>
<gene>
    <name evidence="2" type="ORF">Q4Q40_15585</name>
</gene>
<protein>
    <submittedName>
        <fullName evidence="2">Fic family protein</fullName>
    </submittedName>
</protein>
<evidence type="ECO:0000313" key="2">
    <source>
        <dbReference type="EMBL" id="MDO5975615.1"/>
    </source>
</evidence>
<dbReference type="Proteomes" id="UP001176806">
    <property type="component" value="Unassembled WGS sequence"/>
</dbReference>
<dbReference type="Gene3D" id="1.10.3290.10">
    <property type="entry name" value="Fido-like domain"/>
    <property type="match status" value="1"/>
</dbReference>
<dbReference type="Pfam" id="PF02661">
    <property type="entry name" value="Fic"/>
    <property type="match status" value="1"/>
</dbReference>
<accession>A0ABT8WR37</accession>
<proteinExistence type="predicted"/>
<dbReference type="SUPFAM" id="SSF140931">
    <property type="entry name" value="Fic-like"/>
    <property type="match status" value="1"/>
</dbReference>
<name>A0ABT8WR37_9FLAO</name>
<dbReference type="Pfam" id="PF13776">
    <property type="entry name" value="DUF4172"/>
    <property type="match status" value="1"/>
</dbReference>
<organism evidence="2 3">
    <name type="scientific">Flavivirga jejuensis</name>
    <dbReference type="NCBI Taxonomy" id="870487"/>
    <lineage>
        <taxon>Bacteria</taxon>
        <taxon>Pseudomonadati</taxon>
        <taxon>Bacteroidota</taxon>
        <taxon>Flavobacteriia</taxon>
        <taxon>Flavobacteriales</taxon>
        <taxon>Flavobacteriaceae</taxon>
        <taxon>Flavivirga</taxon>
    </lineage>
</organism>
<dbReference type="InterPro" id="IPR036388">
    <property type="entry name" value="WH-like_DNA-bd_sf"/>
</dbReference>
<dbReference type="InterPro" id="IPR040198">
    <property type="entry name" value="Fido_containing"/>
</dbReference>
<dbReference type="Gene3D" id="1.10.10.10">
    <property type="entry name" value="Winged helix-like DNA-binding domain superfamily/Winged helix DNA-binding domain"/>
    <property type="match status" value="1"/>
</dbReference>
<dbReference type="EMBL" id="JAUOEL010000005">
    <property type="protein sequence ID" value="MDO5975615.1"/>
    <property type="molecule type" value="Genomic_DNA"/>
</dbReference>
<reference evidence="2" key="1">
    <citation type="submission" date="2023-07" db="EMBL/GenBank/DDBJ databases">
        <title>Two novel species in the genus Flavivirga.</title>
        <authorList>
            <person name="Kwon K."/>
        </authorList>
    </citation>
    <scope>NUCLEOTIDE SEQUENCE</scope>
    <source>
        <strain evidence="2">KACC 14158</strain>
    </source>
</reference>
<dbReference type="PROSITE" id="PS51459">
    <property type="entry name" value="FIDO"/>
    <property type="match status" value="1"/>
</dbReference>
<dbReference type="PANTHER" id="PTHR13504:SF33">
    <property type="entry name" value="FIC FAMILY PROTEIN"/>
    <property type="match status" value="1"/>
</dbReference>